<name>A0A377JNY7_9HELI</name>
<comment type="caution">
    <text evidence="17">Lacks conserved residue(s) required for the propagation of feature annotation.</text>
</comment>
<evidence type="ECO:0000256" key="1">
    <source>
        <dbReference type="ARBA" id="ARBA00000013"/>
    </source>
</evidence>
<dbReference type="PANTHER" id="PTHR12592:SF0">
    <property type="entry name" value="ATP-DEPENDENT (S)-NAD(P)H-HYDRATE DEHYDRATASE"/>
    <property type="match status" value="1"/>
</dbReference>
<comment type="catalytic activity">
    <reaction evidence="16 17 18">
        <text>(6S)-NADPHX + ADP = AMP + phosphate + NADPH + H(+)</text>
        <dbReference type="Rhea" id="RHEA:32235"/>
        <dbReference type="ChEBI" id="CHEBI:15378"/>
        <dbReference type="ChEBI" id="CHEBI:43474"/>
        <dbReference type="ChEBI" id="CHEBI:57783"/>
        <dbReference type="ChEBI" id="CHEBI:64076"/>
        <dbReference type="ChEBI" id="CHEBI:456215"/>
        <dbReference type="ChEBI" id="CHEBI:456216"/>
        <dbReference type="EC" id="4.2.1.136"/>
    </reaction>
</comment>
<feature type="binding site" evidence="17">
    <location>
        <position position="425"/>
    </location>
    <ligand>
        <name>AMP</name>
        <dbReference type="ChEBI" id="CHEBI:456215"/>
    </ligand>
</feature>
<dbReference type="Proteomes" id="UP000255335">
    <property type="component" value="Unassembled WGS sequence"/>
</dbReference>
<evidence type="ECO:0000256" key="9">
    <source>
        <dbReference type="ARBA" id="ARBA00022958"/>
    </source>
</evidence>
<comment type="catalytic activity">
    <reaction evidence="15 17 18">
        <text>(6S)-NADHX + ADP = AMP + phosphate + NADH + H(+)</text>
        <dbReference type="Rhea" id="RHEA:32223"/>
        <dbReference type="ChEBI" id="CHEBI:15378"/>
        <dbReference type="ChEBI" id="CHEBI:43474"/>
        <dbReference type="ChEBI" id="CHEBI:57945"/>
        <dbReference type="ChEBI" id="CHEBI:64074"/>
        <dbReference type="ChEBI" id="CHEBI:456215"/>
        <dbReference type="ChEBI" id="CHEBI:456216"/>
        <dbReference type="EC" id="4.2.1.136"/>
    </reaction>
</comment>
<comment type="cofactor">
    <cofactor evidence="17">
        <name>Mg(2+)</name>
        <dbReference type="ChEBI" id="CHEBI:18420"/>
    </cofactor>
</comment>
<evidence type="ECO:0000256" key="17">
    <source>
        <dbReference type="HAMAP-Rule" id="MF_01965"/>
    </source>
</evidence>
<comment type="catalytic activity">
    <reaction evidence="2 18">
        <text>(6R)-NADPHX = (6S)-NADPHX</text>
        <dbReference type="Rhea" id="RHEA:32227"/>
        <dbReference type="ChEBI" id="CHEBI:64076"/>
        <dbReference type="ChEBI" id="CHEBI:64077"/>
        <dbReference type="EC" id="5.1.99.6"/>
    </reaction>
</comment>
<dbReference type="Gene3D" id="3.40.1190.20">
    <property type="match status" value="1"/>
</dbReference>
<dbReference type="SUPFAM" id="SSF53613">
    <property type="entry name" value="Ribokinase-like"/>
    <property type="match status" value="1"/>
</dbReference>
<evidence type="ECO:0000256" key="11">
    <source>
        <dbReference type="ARBA" id="ARBA00023235"/>
    </source>
</evidence>
<dbReference type="Gene3D" id="3.40.50.10260">
    <property type="entry name" value="YjeF N-terminal domain"/>
    <property type="match status" value="1"/>
</dbReference>
<evidence type="ECO:0000256" key="10">
    <source>
        <dbReference type="ARBA" id="ARBA00023027"/>
    </source>
</evidence>
<evidence type="ECO:0000256" key="13">
    <source>
        <dbReference type="ARBA" id="ARBA00023268"/>
    </source>
</evidence>
<dbReference type="EC" id="4.2.1.136" evidence="17"/>
<dbReference type="InterPro" id="IPR036652">
    <property type="entry name" value="YjeF_N_dom_sf"/>
</dbReference>
<evidence type="ECO:0000313" key="21">
    <source>
        <dbReference type="EMBL" id="STP09500.1"/>
    </source>
</evidence>
<gene>
    <name evidence="21" type="primary">nnr</name>
    <name evidence="17" type="synonym">nnrD</name>
    <name evidence="21" type="ORF">NCTC12221_00945</name>
</gene>
<evidence type="ECO:0000256" key="5">
    <source>
        <dbReference type="ARBA" id="ARBA00022723"/>
    </source>
</evidence>
<dbReference type="NCBIfam" id="TIGR00197">
    <property type="entry name" value="yjeF_nterm"/>
    <property type="match status" value="1"/>
</dbReference>
<protein>
    <recommendedName>
        <fullName evidence="17">ADP-dependent (S)-NAD(P)H-hydrate dehydratase</fullName>
        <ecNumber evidence="17">4.2.1.136</ecNumber>
    </recommendedName>
    <alternativeName>
        <fullName evidence="17">ADP-dependent NAD(P)HX dehydratase</fullName>
    </alternativeName>
</protein>
<feature type="domain" description="YjeF C-terminal" evidence="19">
    <location>
        <begin position="207"/>
        <end position="482"/>
    </location>
</feature>
<evidence type="ECO:0000256" key="8">
    <source>
        <dbReference type="ARBA" id="ARBA00022857"/>
    </source>
</evidence>
<dbReference type="HAMAP" id="MF_01965">
    <property type="entry name" value="NADHX_dehydratase"/>
    <property type="match status" value="1"/>
</dbReference>
<comment type="function">
    <text evidence="17">Catalyzes the dehydration of the S-form of NAD(P)HX at the expense of ADP, which is converted to AMP. Together with NAD(P)HX epimerase, which catalyzes the epimerization of the S- and R-forms, the enzyme allows the repair of both epimers of NAD(P)HX, a damaged form of NAD(P)H that is a result of enzymatic or heat-dependent hydration.</text>
</comment>
<feature type="binding site" evidence="17">
    <location>
        <position position="296"/>
    </location>
    <ligand>
        <name>(6S)-NADPHX</name>
        <dbReference type="ChEBI" id="CHEBI:64076"/>
    </ligand>
</feature>
<dbReference type="GO" id="GO:0052856">
    <property type="term" value="F:NAD(P)HX epimerase activity"/>
    <property type="evidence" value="ECO:0007669"/>
    <property type="project" value="UniProtKB-EC"/>
</dbReference>
<feature type="binding site" evidence="17">
    <location>
        <position position="426"/>
    </location>
    <ligand>
        <name>(6S)-NADPHX</name>
        <dbReference type="ChEBI" id="CHEBI:64076"/>
    </ligand>
</feature>
<dbReference type="InterPro" id="IPR029056">
    <property type="entry name" value="Ribokinase-like"/>
</dbReference>
<evidence type="ECO:0000256" key="14">
    <source>
        <dbReference type="ARBA" id="ARBA00025153"/>
    </source>
</evidence>
<comment type="similarity">
    <text evidence="4 18">In the C-terminal section; belongs to the NnrD/CARKD family.</text>
</comment>
<feature type="binding site" evidence="17">
    <location>
        <position position="357"/>
    </location>
    <ligand>
        <name>(6S)-NADPHX</name>
        <dbReference type="ChEBI" id="CHEBI:64076"/>
    </ligand>
</feature>
<keyword evidence="11 18" id="KW-0413">Isomerase</keyword>
<dbReference type="PIRSF" id="PIRSF017184">
    <property type="entry name" value="Nnr"/>
    <property type="match status" value="1"/>
</dbReference>
<dbReference type="PROSITE" id="PS51385">
    <property type="entry name" value="YJEF_N"/>
    <property type="match status" value="1"/>
</dbReference>
<feature type="binding site" evidence="17">
    <location>
        <position position="240"/>
    </location>
    <ligand>
        <name>(6S)-NADPHX</name>
        <dbReference type="ChEBI" id="CHEBI:64076"/>
    </ligand>
</feature>
<evidence type="ECO:0000259" key="19">
    <source>
        <dbReference type="PROSITE" id="PS51383"/>
    </source>
</evidence>
<keyword evidence="12 17" id="KW-0456">Lyase</keyword>
<dbReference type="GO" id="GO:0110051">
    <property type="term" value="P:metabolite repair"/>
    <property type="evidence" value="ECO:0007669"/>
    <property type="project" value="TreeGrafter"/>
</dbReference>
<dbReference type="RefSeq" id="WP_115026187.1">
    <property type="nucleotide sequence ID" value="NZ_UGHZ01000001.1"/>
</dbReference>
<keyword evidence="5 18" id="KW-0479">Metal-binding</keyword>
<reference evidence="21 22" key="1">
    <citation type="submission" date="2018-06" db="EMBL/GenBank/DDBJ databases">
        <authorList>
            <consortium name="Pathogen Informatics"/>
            <person name="Doyle S."/>
        </authorList>
    </citation>
    <scope>NUCLEOTIDE SEQUENCE [LARGE SCALE GENOMIC DNA]</scope>
    <source>
        <strain evidence="21 22">NCTC12221</strain>
    </source>
</reference>
<dbReference type="InterPro" id="IPR030677">
    <property type="entry name" value="Nnr"/>
</dbReference>
<evidence type="ECO:0000256" key="4">
    <source>
        <dbReference type="ARBA" id="ARBA00009524"/>
    </source>
</evidence>
<evidence type="ECO:0000259" key="20">
    <source>
        <dbReference type="PROSITE" id="PS51385"/>
    </source>
</evidence>
<dbReference type="GO" id="GO:0005524">
    <property type="term" value="F:ATP binding"/>
    <property type="evidence" value="ECO:0007669"/>
    <property type="project" value="UniProtKB-UniRule"/>
</dbReference>
<accession>A0A377JNY7</accession>
<dbReference type="GO" id="GO:0052855">
    <property type="term" value="F:ADP-dependent NAD(P)H-hydrate dehydratase activity"/>
    <property type="evidence" value="ECO:0007669"/>
    <property type="project" value="UniProtKB-UniRule"/>
</dbReference>
<dbReference type="PROSITE" id="PS51383">
    <property type="entry name" value="YJEF_C_3"/>
    <property type="match status" value="1"/>
</dbReference>
<dbReference type="EMBL" id="UGHZ01000001">
    <property type="protein sequence ID" value="STP09500.1"/>
    <property type="molecule type" value="Genomic_DNA"/>
</dbReference>
<dbReference type="CDD" id="cd01171">
    <property type="entry name" value="YXKO-related"/>
    <property type="match status" value="1"/>
</dbReference>
<comment type="similarity">
    <text evidence="17">Belongs to the NnrD/CARKD family.</text>
</comment>
<comment type="subunit">
    <text evidence="17">Homotetramer.</text>
</comment>
<evidence type="ECO:0000256" key="12">
    <source>
        <dbReference type="ARBA" id="ARBA00023239"/>
    </source>
</evidence>
<dbReference type="PROSITE" id="PS01050">
    <property type="entry name" value="YJEF_C_2"/>
    <property type="match status" value="1"/>
</dbReference>
<keyword evidence="10 17" id="KW-0520">NAD</keyword>
<evidence type="ECO:0000256" key="15">
    <source>
        <dbReference type="ARBA" id="ARBA00048238"/>
    </source>
</evidence>
<dbReference type="InterPro" id="IPR017953">
    <property type="entry name" value="Carbohydrate_kinase_pred_CS"/>
</dbReference>
<evidence type="ECO:0000256" key="6">
    <source>
        <dbReference type="ARBA" id="ARBA00022741"/>
    </source>
</evidence>
<sequence>MKNVYQNTSLLDKRACEKFSLTPELLMENAASALESLIAKITHKGSVITILCGGGDNGGDGYALARRLSGEYAVRIYQVKEPKSPLCVKNYERAKSCEVKFIKKILPCDVVVDCIVGSGLKGELTREIVETLHIAQKNARLCVACDVPSGLSESSTPAFKAHHTLCMGAINLACLSDKAKDFVGQIHIGNLGISQNLYQISSNIKMLESNDLKLPHRKIQNTHKGDFGHLGVFAGEKLGACILSAQAALHFGAGLVSVIEKQNLNASSTPPASLPFTLMQSPDVPQNATALALGMGLGVENSKLVLESLIDSASNAFALPCVLDADVFHTPKIKDFLDTTLSQQTLDFSREIVLTPHPKEFNALLQHCGLGEYNPNKRTQSMLDFTQKYPHTTLLLKGANVFIAKGQEIYINPLGSNALAKGGSGDVLSGLIAALLAQGYNGLDSALQGTLAHSIAAQKCLKHIADFGLTPNHLLQAISTLR</sequence>
<dbReference type="GO" id="GO:0046496">
    <property type="term" value="P:nicotinamide nucleotide metabolic process"/>
    <property type="evidence" value="ECO:0007669"/>
    <property type="project" value="UniProtKB-UniRule"/>
</dbReference>
<dbReference type="GO" id="GO:0046872">
    <property type="term" value="F:metal ion binding"/>
    <property type="evidence" value="ECO:0007669"/>
    <property type="project" value="UniProtKB-UniRule"/>
</dbReference>
<comment type="catalytic activity">
    <reaction evidence="1 18">
        <text>(6R)-NADHX = (6S)-NADHX</text>
        <dbReference type="Rhea" id="RHEA:32215"/>
        <dbReference type="ChEBI" id="CHEBI:64074"/>
        <dbReference type="ChEBI" id="CHEBI:64075"/>
        <dbReference type="EC" id="5.1.99.6"/>
    </reaction>
</comment>
<comment type="function">
    <text evidence="14 18">Bifunctional enzyme that catalyzes the epimerization of the S- and R-forms of NAD(P)HX and the dehydration of the S-form of NAD(P)HX at the expense of ADP, which is converted to AMP. This allows the repair of both epimers of NAD(P)HX, a damaged form of NAD(P)H that is a result of enzymatic or heat-dependent hydration.</text>
</comment>
<keyword evidence="13" id="KW-0511">Multifunctional enzyme</keyword>
<proteinExistence type="inferred from homology"/>
<keyword evidence="8 17" id="KW-0521">NADP</keyword>
<dbReference type="PANTHER" id="PTHR12592">
    <property type="entry name" value="ATP-DEPENDENT (S)-NAD(P)H-HYDRATE DEHYDRATASE FAMILY MEMBER"/>
    <property type="match status" value="1"/>
</dbReference>
<comment type="similarity">
    <text evidence="3 18">In the N-terminal section; belongs to the NnrE/AIBP family.</text>
</comment>
<keyword evidence="6 17" id="KW-0547">Nucleotide-binding</keyword>
<dbReference type="AlphaFoldDB" id="A0A377JNY7"/>
<comment type="cofactor">
    <cofactor evidence="18">
        <name>K(+)</name>
        <dbReference type="ChEBI" id="CHEBI:29103"/>
    </cofactor>
    <text evidence="18">Binds 1 potassium ion per subunit.</text>
</comment>
<dbReference type="NCBIfam" id="TIGR00196">
    <property type="entry name" value="yjeF_cterm"/>
    <property type="match status" value="1"/>
</dbReference>
<evidence type="ECO:0000256" key="7">
    <source>
        <dbReference type="ARBA" id="ARBA00022840"/>
    </source>
</evidence>
<feature type="domain" description="YjeF N-terminal" evidence="20">
    <location>
        <begin position="8"/>
        <end position="199"/>
    </location>
</feature>
<dbReference type="SUPFAM" id="SSF64153">
    <property type="entry name" value="YjeF N-terminal domain-like"/>
    <property type="match status" value="1"/>
</dbReference>
<dbReference type="Pfam" id="PF01256">
    <property type="entry name" value="Carb_kinase"/>
    <property type="match status" value="1"/>
</dbReference>
<keyword evidence="7 17" id="KW-0067">ATP-binding</keyword>
<keyword evidence="9 18" id="KW-0630">Potassium</keyword>
<organism evidence="21 22">
    <name type="scientific">Helicobacter cinaedi</name>
    <dbReference type="NCBI Taxonomy" id="213"/>
    <lineage>
        <taxon>Bacteria</taxon>
        <taxon>Pseudomonadati</taxon>
        <taxon>Campylobacterota</taxon>
        <taxon>Epsilonproteobacteria</taxon>
        <taxon>Campylobacterales</taxon>
        <taxon>Helicobacteraceae</taxon>
        <taxon>Helicobacter</taxon>
    </lineage>
</organism>
<dbReference type="Pfam" id="PF03853">
    <property type="entry name" value="YjeF_N"/>
    <property type="match status" value="1"/>
</dbReference>
<dbReference type="InterPro" id="IPR000631">
    <property type="entry name" value="CARKD"/>
</dbReference>
<evidence type="ECO:0000256" key="16">
    <source>
        <dbReference type="ARBA" id="ARBA00049209"/>
    </source>
</evidence>
<evidence type="ECO:0000256" key="3">
    <source>
        <dbReference type="ARBA" id="ARBA00006001"/>
    </source>
</evidence>
<evidence type="ECO:0000256" key="2">
    <source>
        <dbReference type="ARBA" id="ARBA00000909"/>
    </source>
</evidence>
<dbReference type="InterPro" id="IPR004443">
    <property type="entry name" value="YjeF_N_dom"/>
</dbReference>
<evidence type="ECO:0000313" key="22">
    <source>
        <dbReference type="Proteomes" id="UP000255335"/>
    </source>
</evidence>
<evidence type="ECO:0000256" key="18">
    <source>
        <dbReference type="PIRNR" id="PIRNR017184"/>
    </source>
</evidence>